<dbReference type="Gene3D" id="3.90.550.10">
    <property type="entry name" value="Spore Coat Polysaccharide Biosynthesis Protein SpsA, Chain A"/>
    <property type="match status" value="1"/>
</dbReference>
<reference evidence="1 2" key="1">
    <citation type="submission" date="2019-05" db="EMBL/GenBank/DDBJ databases">
        <title>Panacibacter sp. strain 17mud1-8 Genome sequencing and assembly.</title>
        <authorList>
            <person name="Chhetri G."/>
        </authorList>
    </citation>
    <scope>NUCLEOTIDE SEQUENCE [LARGE SCALE GENOMIC DNA]</scope>
    <source>
        <strain evidence="1 2">17mud1-8</strain>
    </source>
</reference>
<accession>A0A4U3L8Z7</accession>
<gene>
    <name evidence="1" type="ORF">FC093_05765</name>
</gene>
<sequence length="200" mass="22829">METALIIFVRPPILGKVKTRLAKTIGDVKALEIYKELLQHTHSITQTLPCDKYVFYTDNIKRNDIWENSIYHKEVQSGNELGTRMSTAFEGLIQKRYQHICIIGSDCFELTTDIIQQAFNMLQQYDVVIGPSADGGYYLLGLNNMHPLLFTNIQWSTCNVLEQTIAACIASNCSHILLPMLHDIDDEKDWIQHQTKQAAL</sequence>
<dbReference type="AlphaFoldDB" id="A0A4U3L8Z7"/>
<keyword evidence="2" id="KW-1185">Reference proteome</keyword>
<evidence type="ECO:0000313" key="1">
    <source>
        <dbReference type="EMBL" id="TKK70396.1"/>
    </source>
</evidence>
<proteinExistence type="predicted"/>
<organism evidence="1 2">
    <name type="scientific">Ilyomonas limi</name>
    <dbReference type="NCBI Taxonomy" id="2575867"/>
    <lineage>
        <taxon>Bacteria</taxon>
        <taxon>Pseudomonadati</taxon>
        <taxon>Bacteroidota</taxon>
        <taxon>Chitinophagia</taxon>
        <taxon>Chitinophagales</taxon>
        <taxon>Chitinophagaceae</taxon>
        <taxon>Ilyomonas</taxon>
    </lineage>
</organism>
<dbReference type="InterPro" id="IPR018641">
    <property type="entry name" value="Trfase_1_rSAM/seldom-assoc"/>
</dbReference>
<dbReference type="Pfam" id="PF09837">
    <property type="entry name" value="DUF2064"/>
    <property type="match status" value="1"/>
</dbReference>
<evidence type="ECO:0000313" key="2">
    <source>
        <dbReference type="Proteomes" id="UP000305848"/>
    </source>
</evidence>
<comment type="caution">
    <text evidence="1">The sequence shown here is derived from an EMBL/GenBank/DDBJ whole genome shotgun (WGS) entry which is preliminary data.</text>
</comment>
<dbReference type="GO" id="GO:0016740">
    <property type="term" value="F:transferase activity"/>
    <property type="evidence" value="ECO:0007669"/>
    <property type="project" value="UniProtKB-KW"/>
</dbReference>
<dbReference type="Proteomes" id="UP000305848">
    <property type="component" value="Unassembled WGS sequence"/>
</dbReference>
<protein>
    <submittedName>
        <fullName evidence="1">Glycosyltransferase</fullName>
    </submittedName>
</protein>
<dbReference type="OrthoDB" id="9798250at2"/>
<dbReference type="EMBL" id="SZQL01000003">
    <property type="protein sequence ID" value="TKK70396.1"/>
    <property type="molecule type" value="Genomic_DNA"/>
</dbReference>
<dbReference type="PANTHER" id="PTHR36529">
    <property type="entry name" value="SLL1095 PROTEIN"/>
    <property type="match status" value="1"/>
</dbReference>
<dbReference type="SUPFAM" id="SSF53448">
    <property type="entry name" value="Nucleotide-diphospho-sugar transferases"/>
    <property type="match status" value="1"/>
</dbReference>
<keyword evidence="1" id="KW-0808">Transferase</keyword>
<name>A0A4U3L8Z7_9BACT</name>
<dbReference type="PANTHER" id="PTHR36529:SF1">
    <property type="entry name" value="GLYCOSYLTRANSFERASE"/>
    <property type="match status" value="1"/>
</dbReference>
<dbReference type="InterPro" id="IPR029044">
    <property type="entry name" value="Nucleotide-diphossugar_trans"/>
</dbReference>
<dbReference type="NCBIfam" id="TIGR04282">
    <property type="entry name" value="glyco_like_cofC"/>
    <property type="match status" value="1"/>
</dbReference>